<keyword evidence="1" id="KW-1133">Transmembrane helix</keyword>
<comment type="caution">
    <text evidence="2">The sequence shown here is derived from an EMBL/GenBank/DDBJ whole genome shotgun (WGS) entry which is preliminary data.</text>
</comment>
<reference evidence="2 3" key="1">
    <citation type="submission" date="2019-01" db="EMBL/GenBank/DDBJ databases">
        <title>A draft genome assembly of the solar-powered sea slug Elysia chlorotica.</title>
        <authorList>
            <person name="Cai H."/>
            <person name="Li Q."/>
            <person name="Fang X."/>
            <person name="Li J."/>
            <person name="Curtis N.E."/>
            <person name="Altenburger A."/>
            <person name="Shibata T."/>
            <person name="Feng M."/>
            <person name="Maeda T."/>
            <person name="Schwartz J.A."/>
            <person name="Shigenobu S."/>
            <person name="Lundholm N."/>
            <person name="Nishiyama T."/>
            <person name="Yang H."/>
            <person name="Hasebe M."/>
            <person name="Li S."/>
            <person name="Pierce S.K."/>
            <person name="Wang J."/>
        </authorList>
    </citation>
    <scope>NUCLEOTIDE SEQUENCE [LARGE SCALE GENOMIC DNA]</scope>
    <source>
        <strain evidence="2">EC2010</strain>
        <tissue evidence="2">Whole organism of an adult</tissue>
    </source>
</reference>
<sequence>MVVALAEIVVRVKEILVVVVVEMVVTVVEMVMVFVAEMVVIVKVIKIAVVVLVVAMVVVVVVVEMVMVVVVVEMVLSVVVEETSGRLFSRLFHNKIKKRKTSDRGSHSERGYVLYWMFRSVQIDIVQLYSLMNFHRKSLTQEEEDDPTLSLLKDEPEDDEGERWKRRNMLTLVVTSSLNILGYGIYGTAYSQWIYVRFQMEVMGDKFSQLNGSA</sequence>
<gene>
    <name evidence="2" type="ORF">EGW08_012367</name>
</gene>
<dbReference type="AlphaFoldDB" id="A0A3S1B4S9"/>
<organism evidence="2 3">
    <name type="scientific">Elysia chlorotica</name>
    <name type="common">Eastern emerald elysia</name>
    <name type="synonym">Sea slug</name>
    <dbReference type="NCBI Taxonomy" id="188477"/>
    <lineage>
        <taxon>Eukaryota</taxon>
        <taxon>Metazoa</taxon>
        <taxon>Spiralia</taxon>
        <taxon>Lophotrochozoa</taxon>
        <taxon>Mollusca</taxon>
        <taxon>Gastropoda</taxon>
        <taxon>Heterobranchia</taxon>
        <taxon>Euthyneura</taxon>
        <taxon>Panpulmonata</taxon>
        <taxon>Sacoglossa</taxon>
        <taxon>Placobranchoidea</taxon>
        <taxon>Plakobranchidae</taxon>
        <taxon>Elysia</taxon>
    </lineage>
</organism>
<proteinExistence type="predicted"/>
<dbReference type="Proteomes" id="UP000271974">
    <property type="component" value="Unassembled WGS sequence"/>
</dbReference>
<evidence type="ECO:0000313" key="2">
    <source>
        <dbReference type="EMBL" id="RUS79889.1"/>
    </source>
</evidence>
<dbReference type="OrthoDB" id="10556267at2759"/>
<dbReference type="EMBL" id="RQTK01000423">
    <property type="protein sequence ID" value="RUS79889.1"/>
    <property type="molecule type" value="Genomic_DNA"/>
</dbReference>
<feature type="transmembrane region" description="Helical" evidence="1">
    <location>
        <begin position="15"/>
        <end position="35"/>
    </location>
</feature>
<protein>
    <submittedName>
        <fullName evidence="2">Uncharacterized protein</fullName>
    </submittedName>
</protein>
<accession>A0A3S1B4S9</accession>
<evidence type="ECO:0000256" key="1">
    <source>
        <dbReference type="SAM" id="Phobius"/>
    </source>
</evidence>
<feature type="transmembrane region" description="Helical" evidence="1">
    <location>
        <begin position="170"/>
        <end position="195"/>
    </location>
</feature>
<keyword evidence="3" id="KW-1185">Reference proteome</keyword>
<keyword evidence="1" id="KW-0812">Transmembrane</keyword>
<keyword evidence="1" id="KW-0472">Membrane</keyword>
<feature type="transmembrane region" description="Helical" evidence="1">
    <location>
        <begin position="47"/>
        <end position="80"/>
    </location>
</feature>
<evidence type="ECO:0000313" key="3">
    <source>
        <dbReference type="Proteomes" id="UP000271974"/>
    </source>
</evidence>
<feature type="transmembrane region" description="Helical" evidence="1">
    <location>
        <begin position="112"/>
        <end position="131"/>
    </location>
</feature>
<name>A0A3S1B4S9_ELYCH</name>